<feature type="compositionally biased region" description="Basic and acidic residues" evidence="1">
    <location>
        <begin position="49"/>
        <end position="60"/>
    </location>
</feature>
<sequence length="75" mass="8365">MTLNATSTDMAPPHSCDPEPSDPAPASVSRTTDKAAEGQNRRRAQPNRGKPDARHVVDHRREHHRNRLGREHAPD</sequence>
<evidence type="ECO:0000313" key="2">
    <source>
        <dbReference type="EMBL" id="GII36904.1"/>
    </source>
</evidence>
<feature type="region of interest" description="Disordered" evidence="1">
    <location>
        <begin position="1"/>
        <end position="75"/>
    </location>
</feature>
<organism evidence="2 3">
    <name type="scientific">Planotetraspora phitsanulokensis</name>
    <dbReference type="NCBI Taxonomy" id="575192"/>
    <lineage>
        <taxon>Bacteria</taxon>
        <taxon>Bacillati</taxon>
        <taxon>Actinomycetota</taxon>
        <taxon>Actinomycetes</taxon>
        <taxon>Streptosporangiales</taxon>
        <taxon>Streptosporangiaceae</taxon>
        <taxon>Planotetraspora</taxon>
    </lineage>
</organism>
<comment type="caution">
    <text evidence="2">The sequence shown here is derived from an EMBL/GenBank/DDBJ whole genome shotgun (WGS) entry which is preliminary data.</text>
</comment>
<protein>
    <submittedName>
        <fullName evidence="2">Uncharacterized protein</fullName>
    </submittedName>
</protein>
<proteinExistence type="predicted"/>
<evidence type="ECO:0000313" key="3">
    <source>
        <dbReference type="Proteomes" id="UP000622547"/>
    </source>
</evidence>
<accession>A0A8J3XDR8</accession>
<evidence type="ECO:0000256" key="1">
    <source>
        <dbReference type="SAM" id="MobiDB-lite"/>
    </source>
</evidence>
<dbReference type="EMBL" id="BOOP01000007">
    <property type="protein sequence ID" value="GII36904.1"/>
    <property type="molecule type" value="Genomic_DNA"/>
</dbReference>
<dbReference type="Proteomes" id="UP000622547">
    <property type="component" value="Unassembled WGS sequence"/>
</dbReference>
<reference evidence="2 3" key="1">
    <citation type="submission" date="2021-01" db="EMBL/GenBank/DDBJ databases">
        <title>Whole genome shotgun sequence of Planotetraspora phitsanulokensis NBRC 104273.</title>
        <authorList>
            <person name="Komaki H."/>
            <person name="Tamura T."/>
        </authorList>
    </citation>
    <scope>NUCLEOTIDE SEQUENCE [LARGE SCALE GENOMIC DNA]</scope>
    <source>
        <strain evidence="2 3">NBRC 104273</strain>
    </source>
</reference>
<dbReference type="AlphaFoldDB" id="A0A8J3XDR8"/>
<feature type="compositionally biased region" description="Basic and acidic residues" evidence="1">
    <location>
        <begin position="31"/>
        <end position="40"/>
    </location>
</feature>
<keyword evidence="3" id="KW-1185">Reference proteome</keyword>
<gene>
    <name evidence="2" type="ORF">Pph01_19070</name>
</gene>
<name>A0A8J3XDR8_9ACTN</name>